<protein>
    <submittedName>
        <fullName evidence="2">Uncharacterized protein</fullName>
    </submittedName>
</protein>
<feature type="compositionally biased region" description="Low complexity" evidence="1">
    <location>
        <begin position="8"/>
        <end position="25"/>
    </location>
</feature>
<gene>
    <name evidence="2" type="primary">ORF21579</name>
</gene>
<proteinExistence type="predicted"/>
<name>A0A0B6YCR2_9EUPU</name>
<feature type="region of interest" description="Disordered" evidence="1">
    <location>
        <begin position="191"/>
        <end position="231"/>
    </location>
</feature>
<feature type="non-terminal residue" evidence="2">
    <location>
        <position position="231"/>
    </location>
</feature>
<organism evidence="2">
    <name type="scientific">Arion vulgaris</name>
    <dbReference type="NCBI Taxonomy" id="1028688"/>
    <lineage>
        <taxon>Eukaryota</taxon>
        <taxon>Metazoa</taxon>
        <taxon>Spiralia</taxon>
        <taxon>Lophotrochozoa</taxon>
        <taxon>Mollusca</taxon>
        <taxon>Gastropoda</taxon>
        <taxon>Heterobranchia</taxon>
        <taxon>Euthyneura</taxon>
        <taxon>Panpulmonata</taxon>
        <taxon>Eupulmonata</taxon>
        <taxon>Stylommatophora</taxon>
        <taxon>Helicina</taxon>
        <taxon>Arionoidea</taxon>
        <taxon>Arionidae</taxon>
        <taxon>Arion</taxon>
    </lineage>
</organism>
<evidence type="ECO:0000256" key="1">
    <source>
        <dbReference type="SAM" id="MobiDB-lite"/>
    </source>
</evidence>
<reference evidence="2" key="1">
    <citation type="submission" date="2014-12" db="EMBL/GenBank/DDBJ databases">
        <title>Insight into the proteome of Arion vulgaris.</title>
        <authorList>
            <person name="Aradska J."/>
            <person name="Bulat T."/>
            <person name="Smidak R."/>
            <person name="Sarate P."/>
            <person name="Gangsoo J."/>
            <person name="Sialana F."/>
            <person name="Bilban M."/>
            <person name="Lubec G."/>
        </authorList>
    </citation>
    <scope>NUCLEOTIDE SEQUENCE</scope>
    <source>
        <tissue evidence="2">Skin</tissue>
    </source>
</reference>
<feature type="compositionally biased region" description="Polar residues" evidence="1">
    <location>
        <begin position="34"/>
        <end position="54"/>
    </location>
</feature>
<dbReference type="AlphaFoldDB" id="A0A0B6YCR2"/>
<feature type="non-terminal residue" evidence="2">
    <location>
        <position position="1"/>
    </location>
</feature>
<feature type="compositionally biased region" description="Basic and acidic residues" evidence="1">
    <location>
        <begin position="55"/>
        <end position="84"/>
    </location>
</feature>
<feature type="compositionally biased region" description="Polar residues" evidence="1">
    <location>
        <begin position="85"/>
        <end position="178"/>
    </location>
</feature>
<feature type="region of interest" description="Disordered" evidence="1">
    <location>
        <begin position="1"/>
        <end position="178"/>
    </location>
</feature>
<accession>A0A0B6YCR2</accession>
<evidence type="ECO:0000313" key="2">
    <source>
        <dbReference type="EMBL" id="CEK53929.1"/>
    </source>
</evidence>
<sequence length="231" mass="25159">SRQPASAHTTSSGQTTQRHQQQGHEQQSELKILGQQNRFLLGSPSQLAQSSTKTDTLHTHKSELREQPQPRLEHQSHTAVKDLSRFNQSEGLQPSKIAVSTAQPQSLSQAHSRLTTPPQDSNHSSSGRPVQNSLPRNNQTITSGQVVENQSFVVSHTPSQQQAITPVSTHQQSGFVGTTQVQPKTVNYQSPKISLQSQQKHLEQQGRTDAVESGHGQDSLRPGTSAGPSVK</sequence>
<feature type="compositionally biased region" description="Basic and acidic residues" evidence="1">
    <location>
        <begin position="200"/>
        <end position="212"/>
    </location>
</feature>
<dbReference type="EMBL" id="HACG01007064">
    <property type="protein sequence ID" value="CEK53929.1"/>
    <property type="molecule type" value="Transcribed_RNA"/>
</dbReference>